<dbReference type="PANTHER" id="PTHR12110:SF47">
    <property type="match status" value="1"/>
</dbReference>
<feature type="domain" description="Xylose isomerase-like TIM barrel" evidence="3">
    <location>
        <begin position="43"/>
        <end position="276"/>
    </location>
</feature>
<dbReference type="Pfam" id="PF01261">
    <property type="entry name" value="AP_endonuc_2"/>
    <property type="match status" value="1"/>
</dbReference>
<protein>
    <submittedName>
        <fullName evidence="4">Sugar phosphate isomerase/epimerase</fullName>
    </submittedName>
</protein>
<keyword evidence="5" id="KW-1185">Reference proteome</keyword>
<dbReference type="PANTHER" id="PTHR12110">
    <property type="entry name" value="HYDROXYPYRUVATE ISOMERASE"/>
    <property type="match status" value="1"/>
</dbReference>
<dbReference type="Gene3D" id="3.20.20.150">
    <property type="entry name" value="Divalent-metal-dependent TIM barrel enzymes"/>
    <property type="match status" value="1"/>
</dbReference>
<dbReference type="Proteomes" id="UP001500187">
    <property type="component" value="Unassembled WGS sequence"/>
</dbReference>
<keyword evidence="4" id="KW-0413">Isomerase</keyword>
<feature type="region of interest" description="Disordered" evidence="2">
    <location>
        <begin position="1"/>
        <end position="23"/>
    </location>
</feature>
<organism evidence="4 5">
    <name type="scientific">Rothia endophytica</name>
    <dbReference type="NCBI Taxonomy" id="1324766"/>
    <lineage>
        <taxon>Bacteria</taxon>
        <taxon>Bacillati</taxon>
        <taxon>Actinomycetota</taxon>
        <taxon>Actinomycetes</taxon>
        <taxon>Micrococcales</taxon>
        <taxon>Micrococcaceae</taxon>
        <taxon>Rothia</taxon>
    </lineage>
</organism>
<dbReference type="EMBL" id="BAABKP010000001">
    <property type="protein sequence ID" value="GAA4789078.1"/>
    <property type="molecule type" value="Genomic_DNA"/>
</dbReference>
<dbReference type="InterPro" id="IPR050312">
    <property type="entry name" value="IolE/XylAMocC-like"/>
</dbReference>
<reference evidence="5" key="1">
    <citation type="journal article" date="2019" name="Int. J. Syst. Evol. Microbiol.">
        <title>The Global Catalogue of Microorganisms (GCM) 10K type strain sequencing project: providing services to taxonomists for standard genome sequencing and annotation.</title>
        <authorList>
            <consortium name="The Broad Institute Genomics Platform"/>
            <consortium name="The Broad Institute Genome Sequencing Center for Infectious Disease"/>
            <person name="Wu L."/>
            <person name="Ma J."/>
        </authorList>
    </citation>
    <scope>NUCLEOTIDE SEQUENCE [LARGE SCALE GENOMIC DNA]</scope>
    <source>
        <strain evidence="5">JCM 18541</strain>
    </source>
</reference>
<evidence type="ECO:0000256" key="2">
    <source>
        <dbReference type="SAM" id="MobiDB-lite"/>
    </source>
</evidence>
<gene>
    <name evidence="4" type="ORF">GCM10023352_03640</name>
</gene>
<evidence type="ECO:0000256" key="1">
    <source>
        <dbReference type="ARBA" id="ARBA00023277"/>
    </source>
</evidence>
<accession>A0ABP9B1M3</accession>
<proteinExistence type="predicted"/>
<evidence type="ECO:0000313" key="4">
    <source>
        <dbReference type="EMBL" id="GAA4789078.1"/>
    </source>
</evidence>
<dbReference type="InterPro" id="IPR013022">
    <property type="entry name" value="Xyl_isomerase-like_TIM-brl"/>
</dbReference>
<sequence>MTEQNSADLQAVKQSQAKESTPQQVPVALSTSCLFPLGVPETFETALELGYDSVEVMITHNVLSQEPHDLLDLIQKYQLPISAIHAPTLLLTQQVWGRAWNKMQMAAKMTRAVGADVVVAHPPFRWQKTYAKNFVAGVREISQLEGVKIAVENMYPWSVKGKAVEMYAPHWDPSKFDYDWMTWDFSHAAAANDDSLEAVQRIGSRLGHVHLTDGSGDKVMDEHLVPGHGSQPVAETLQFIAASDFDGVVCAEISTRKAKGAAARDEMLAETLAFAREHLAR</sequence>
<dbReference type="InterPro" id="IPR036237">
    <property type="entry name" value="Xyl_isomerase-like_sf"/>
</dbReference>
<dbReference type="RefSeq" id="WP_345444012.1">
    <property type="nucleotide sequence ID" value="NZ_BAABKP010000001.1"/>
</dbReference>
<dbReference type="SUPFAM" id="SSF51658">
    <property type="entry name" value="Xylose isomerase-like"/>
    <property type="match status" value="1"/>
</dbReference>
<comment type="caution">
    <text evidence="4">The sequence shown here is derived from an EMBL/GenBank/DDBJ whole genome shotgun (WGS) entry which is preliminary data.</text>
</comment>
<keyword evidence="1" id="KW-0119">Carbohydrate metabolism</keyword>
<evidence type="ECO:0000313" key="5">
    <source>
        <dbReference type="Proteomes" id="UP001500187"/>
    </source>
</evidence>
<evidence type="ECO:0000259" key="3">
    <source>
        <dbReference type="Pfam" id="PF01261"/>
    </source>
</evidence>
<name>A0ABP9B1M3_9MICC</name>
<dbReference type="GO" id="GO:0016853">
    <property type="term" value="F:isomerase activity"/>
    <property type="evidence" value="ECO:0007669"/>
    <property type="project" value="UniProtKB-KW"/>
</dbReference>